<dbReference type="NCBIfam" id="TIGR04222">
    <property type="entry name" value="near_uncomplex"/>
    <property type="match status" value="1"/>
</dbReference>
<protein>
    <recommendedName>
        <fullName evidence="5">TIGR04222 domain-containing membrane protein</fullName>
    </recommendedName>
</protein>
<organism evidence="3 4">
    <name type="scientific">Streptomyces cinnamoneus</name>
    <name type="common">Streptoverticillium cinnamoneum</name>
    <dbReference type="NCBI Taxonomy" id="53446"/>
    <lineage>
        <taxon>Bacteria</taxon>
        <taxon>Bacillati</taxon>
        <taxon>Actinomycetota</taxon>
        <taxon>Actinomycetes</taxon>
        <taxon>Kitasatosporales</taxon>
        <taxon>Streptomycetaceae</taxon>
        <taxon>Streptomyces</taxon>
        <taxon>Streptomyces cinnamoneus group</taxon>
    </lineage>
</organism>
<evidence type="ECO:0000256" key="1">
    <source>
        <dbReference type="SAM" id="MobiDB-lite"/>
    </source>
</evidence>
<keyword evidence="2" id="KW-0472">Membrane</keyword>
<feature type="transmembrane region" description="Helical" evidence="2">
    <location>
        <begin position="206"/>
        <end position="226"/>
    </location>
</feature>
<reference evidence="3" key="1">
    <citation type="journal article" date="2014" name="Int. J. Syst. Evol. Microbiol.">
        <title>Complete genome sequence of Corynebacterium casei LMG S-19264T (=DSM 44701T), isolated from a smear-ripened cheese.</title>
        <authorList>
            <consortium name="US DOE Joint Genome Institute (JGI-PGF)"/>
            <person name="Walter F."/>
            <person name="Albersmeier A."/>
            <person name="Kalinowski J."/>
            <person name="Ruckert C."/>
        </authorList>
    </citation>
    <scope>NUCLEOTIDE SEQUENCE</scope>
    <source>
        <strain evidence="3">JCM 4633</strain>
    </source>
</reference>
<dbReference type="EMBL" id="BMVB01000014">
    <property type="protein sequence ID" value="GHC59843.1"/>
    <property type="molecule type" value="Genomic_DNA"/>
</dbReference>
<dbReference type="Proteomes" id="UP000646244">
    <property type="component" value="Unassembled WGS sequence"/>
</dbReference>
<feature type="region of interest" description="Disordered" evidence="1">
    <location>
        <begin position="308"/>
        <end position="342"/>
    </location>
</feature>
<evidence type="ECO:0000256" key="2">
    <source>
        <dbReference type="SAM" id="Phobius"/>
    </source>
</evidence>
<gene>
    <name evidence="3" type="ORF">GCM10010507_40950</name>
</gene>
<feature type="transmembrane region" description="Helical" evidence="2">
    <location>
        <begin position="6"/>
        <end position="24"/>
    </location>
</feature>
<reference evidence="3" key="2">
    <citation type="submission" date="2020-09" db="EMBL/GenBank/DDBJ databases">
        <authorList>
            <person name="Sun Q."/>
            <person name="Ohkuma M."/>
        </authorList>
    </citation>
    <scope>NUCLEOTIDE SEQUENCE</scope>
    <source>
        <strain evidence="3">JCM 4633</strain>
    </source>
</reference>
<dbReference type="InterPro" id="IPR026467">
    <property type="entry name" value="Ser/Gly_Cys_C_dom"/>
</dbReference>
<evidence type="ECO:0000313" key="4">
    <source>
        <dbReference type="Proteomes" id="UP000646244"/>
    </source>
</evidence>
<keyword evidence="2" id="KW-0812">Transmembrane</keyword>
<accession>A0A918TRH0</accession>
<proteinExistence type="predicted"/>
<name>A0A918TRH0_STRCJ</name>
<feature type="compositionally biased region" description="Low complexity" evidence="1">
    <location>
        <begin position="316"/>
        <end position="342"/>
    </location>
</feature>
<evidence type="ECO:0000313" key="3">
    <source>
        <dbReference type="EMBL" id="GHC59843.1"/>
    </source>
</evidence>
<comment type="caution">
    <text evidence="3">The sequence shown here is derived from an EMBL/GenBank/DDBJ whole genome shotgun (WGS) entry which is preliminary data.</text>
</comment>
<dbReference type="AlphaFoldDB" id="A0A918TRH0"/>
<evidence type="ECO:0008006" key="5">
    <source>
        <dbReference type="Google" id="ProtNLM"/>
    </source>
</evidence>
<sequence length="342" mass="35087">MPFGYFLLVPGYALAIAYAFYGRLMEDRALLAYRTAPAPDLPALTTAAHWGTRPAPGGASREVLEIAWLQGGAPRTADTALLTMQQDGLLRVDGQGEVSLMAGSLPRTPAERAVTDEHAEAGRHASAVTLGDLRNRLIGNQKIAAIGESLIRRGLAYESRQCTRFRVGHVLLRLCAKLYPVLAVIVMGTAFVGFAQNGAADGVITAWYGLTLTVLMALAGVACQMVSHAVLPDPVPGTAPGQDVLRSARRDRSPYATGAVAAAGGGVALALALDGLDALGDQPGCEVMADCGVGTIAADSSAWWSDAFSGSGGDSSSGDFGSSDSWSSGDSGSSSDSSSAGA</sequence>
<keyword evidence="2" id="KW-1133">Transmembrane helix</keyword>
<feature type="transmembrane region" description="Helical" evidence="2">
    <location>
        <begin position="170"/>
        <end position="194"/>
    </location>
</feature>